<proteinExistence type="predicted"/>
<dbReference type="PANTHER" id="PTHR45835:SF99">
    <property type="entry name" value="CHROMO DOMAIN-CONTAINING PROTEIN-RELATED"/>
    <property type="match status" value="1"/>
</dbReference>
<reference evidence="1" key="1">
    <citation type="submission" date="2023-08" db="EMBL/GenBank/DDBJ databases">
        <title>A de novo genome assembly of Solanum verrucosum Schlechtendal, a Mexican diploid species geographically isolated from the other diploid A-genome species in potato relatives.</title>
        <authorList>
            <person name="Hosaka K."/>
        </authorList>
    </citation>
    <scope>NUCLEOTIDE SEQUENCE</scope>
    <source>
        <tissue evidence="1">Young leaves</tissue>
    </source>
</reference>
<gene>
    <name evidence="1" type="ORF">MTR67_026649</name>
</gene>
<dbReference type="Gene3D" id="3.30.420.10">
    <property type="entry name" value="Ribonuclease H-like superfamily/Ribonuclease H"/>
    <property type="match status" value="1"/>
</dbReference>
<dbReference type="InterPro" id="IPR036397">
    <property type="entry name" value="RNaseH_sf"/>
</dbReference>
<name>A0AAF0TV04_SOLVR</name>
<dbReference type="GO" id="GO:0003676">
    <property type="term" value="F:nucleic acid binding"/>
    <property type="evidence" value="ECO:0007669"/>
    <property type="project" value="InterPro"/>
</dbReference>
<dbReference type="EMBL" id="CP133617">
    <property type="protein sequence ID" value="WMV33264.1"/>
    <property type="molecule type" value="Genomic_DNA"/>
</dbReference>
<evidence type="ECO:0000313" key="2">
    <source>
        <dbReference type="Proteomes" id="UP001234989"/>
    </source>
</evidence>
<evidence type="ECO:0000313" key="1">
    <source>
        <dbReference type="EMBL" id="WMV33264.1"/>
    </source>
</evidence>
<accession>A0AAF0TV04</accession>
<dbReference type="Proteomes" id="UP001234989">
    <property type="component" value="Chromosome 6"/>
</dbReference>
<keyword evidence="2" id="KW-1185">Reference proteome</keyword>
<organism evidence="1 2">
    <name type="scientific">Solanum verrucosum</name>
    <dbReference type="NCBI Taxonomy" id="315347"/>
    <lineage>
        <taxon>Eukaryota</taxon>
        <taxon>Viridiplantae</taxon>
        <taxon>Streptophyta</taxon>
        <taxon>Embryophyta</taxon>
        <taxon>Tracheophyta</taxon>
        <taxon>Spermatophyta</taxon>
        <taxon>Magnoliopsida</taxon>
        <taxon>eudicotyledons</taxon>
        <taxon>Gunneridae</taxon>
        <taxon>Pentapetalae</taxon>
        <taxon>asterids</taxon>
        <taxon>lamiids</taxon>
        <taxon>Solanales</taxon>
        <taxon>Solanaceae</taxon>
        <taxon>Solanoideae</taxon>
        <taxon>Solaneae</taxon>
        <taxon>Solanum</taxon>
    </lineage>
</organism>
<sequence length="286" mass="32132">MTIQYHPGNANVVGDALSQKTVSMGSLACLGVSKQPLAKEIQTLELGISEKGGVLASVEVRATFIEEIKTKQFEDEHLKELRNKIVSGNAQETTLDAGGVLSFKGSICVPRISLPKTLGKFDSIWLVVDRLTKLAHFIPVRIDYNAQQLAKVYVKEIDELGTHLTFSTTFHPQTDEQSKRTIQVLEDMLRSCVIGFGGHWDKFLPLCEFSYNNSYRSSIDMAPFEAFYLRKCRAPIGWFEYRDVKPLVVDLVKDAQDKVRSSQAKLLAAQSRQKKYAGHKVREMAF</sequence>
<dbReference type="InterPro" id="IPR012337">
    <property type="entry name" value="RNaseH-like_sf"/>
</dbReference>
<dbReference type="AlphaFoldDB" id="A0AAF0TV04"/>
<dbReference type="PANTHER" id="PTHR45835">
    <property type="entry name" value="YALI0A06105P"/>
    <property type="match status" value="1"/>
</dbReference>
<dbReference type="SUPFAM" id="SSF53098">
    <property type="entry name" value="Ribonuclease H-like"/>
    <property type="match status" value="1"/>
</dbReference>
<protein>
    <submittedName>
        <fullName evidence="1">Uncharacterized protein</fullName>
    </submittedName>
</protein>